<organism evidence="5 6">
    <name type="scientific">candidate division MSBL1 archaeon SCGC-AAA261C02</name>
    <dbReference type="NCBI Taxonomy" id="1698272"/>
    <lineage>
        <taxon>Archaea</taxon>
        <taxon>Methanobacteriati</taxon>
        <taxon>Methanobacteriota</taxon>
        <taxon>candidate division MSBL1</taxon>
    </lineage>
</organism>
<dbReference type="EMBL" id="LHXW01000008">
    <property type="protein sequence ID" value="KXB00275.1"/>
    <property type="molecule type" value="Genomic_DNA"/>
</dbReference>
<dbReference type="GO" id="GO:0006412">
    <property type="term" value="P:translation"/>
    <property type="evidence" value="ECO:0007669"/>
    <property type="project" value="UniProtKB-UniRule"/>
</dbReference>
<keyword evidence="4" id="KW-0479">Metal-binding</keyword>
<dbReference type="InterPro" id="IPR011332">
    <property type="entry name" value="Ribosomal_zn-bd"/>
</dbReference>
<dbReference type="NCBIfam" id="NF003058">
    <property type="entry name" value="PRK03976.1"/>
    <property type="match status" value="1"/>
</dbReference>
<dbReference type="Gene3D" id="2.20.25.30">
    <property type="match status" value="1"/>
</dbReference>
<proteinExistence type="inferred from homology"/>
<evidence type="ECO:0000313" key="6">
    <source>
        <dbReference type="Proteomes" id="UP000070520"/>
    </source>
</evidence>
<comment type="function">
    <text evidence="4">Binds to the 23S rRNA.</text>
</comment>
<keyword evidence="1 4" id="KW-0694">RNA-binding</keyword>
<dbReference type="GO" id="GO:1990904">
    <property type="term" value="C:ribonucleoprotein complex"/>
    <property type="evidence" value="ECO:0007669"/>
    <property type="project" value="UniProtKB-KW"/>
</dbReference>
<dbReference type="GO" id="GO:0003735">
    <property type="term" value="F:structural constituent of ribosome"/>
    <property type="evidence" value="ECO:0007669"/>
    <property type="project" value="InterPro"/>
</dbReference>
<comment type="cofactor">
    <cofactor evidence="4">
        <name>Zn(2+)</name>
        <dbReference type="ChEBI" id="CHEBI:29105"/>
    </cofactor>
    <text evidence="4">Binds 1 zinc ion per subunit.</text>
</comment>
<comment type="caution">
    <text evidence="5">The sequence shown here is derived from an EMBL/GenBank/DDBJ whole genome shotgun (WGS) entry which is preliminary data.</text>
</comment>
<sequence>MPEEERKKKVGSAARFGPRYGTKIRKRVQAIEKEQKKPHECPNCGAKKVKRISSGIWKCTRCNVKFAAKAYSPKTREIEPSALESIESAEEQE</sequence>
<keyword evidence="6" id="KW-1185">Reference proteome</keyword>
<dbReference type="AlphaFoldDB" id="A0A133V1I2"/>
<name>A0A133V1I2_9EURY</name>
<feature type="zinc finger region" description="C4-type" evidence="4">
    <location>
        <begin position="41"/>
        <end position="62"/>
    </location>
</feature>
<dbReference type="SUPFAM" id="SSF57829">
    <property type="entry name" value="Zn-binding ribosomal proteins"/>
    <property type="match status" value="1"/>
</dbReference>
<keyword evidence="4" id="KW-0863">Zinc-finger</keyword>
<evidence type="ECO:0000313" key="5">
    <source>
        <dbReference type="EMBL" id="KXB00275.1"/>
    </source>
</evidence>
<feature type="binding site" evidence="4">
    <location>
        <position position="44"/>
    </location>
    <ligand>
        <name>Zn(2+)</name>
        <dbReference type="ChEBI" id="CHEBI:29105"/>
    </ligand>
</feature>
<comment type="similarity">
    <text evidence="4">Belongs to the eukaryotic ribosomal protein eL43 family. Putative zinc-binding subfamily.</text>
</comment>
<feature type="binding site" evidence="4">
    <location>
        <position position="59"/>
    </location>
    <ligand>
        <name>Zn(2+)</name>
        <dbReference type="ChEBI" id="CHEBI:29105"/>
    </ligand>
</feature>
<dbReference type="GO" id="GO:0070180">
    <property type="term" value="F:large ribosomal subunit rRNA binding"/>
    <property type="evidence" value="ECO:0007669"/>
    <property type="project" value="UniProtKB-UniRule"/>
</dbReference>
<feature type="binding site" evidence="4">
    <location>
        <position position="62"/>
    </location>
    <ligand>
        <name>Zn(2+)</name>
        <dbReference type="ChEBI" id="CHEBI:29105"/>
    </ligand>
</feature>
<dbReference type="HAMAP" id="MF_00327">
    <property type="entry name" value="Ribosomal_eL43"/>
    <property type="match status" value="1"/>
</dbReference>
<dbReference type="InterPro" id="IPR002674">
    <property type="entry name" value="Ribosomal_eL43"/>
</dbReference>
<comment type="subunit">
    <text evidence="4">Part of the 50S ribosomal subunit.</text>
</comment>
<keyword evidence="4" id="KW-0699">rRNA-binding</keyword>
<evidence type="ECO:0000256" key="4">
    <source>
        <dbReference type="HAMAP-Rule" id="MF_00327"/>
    </source>
</evidence>
<evidence type="ECO:0000256" key="1">
    <source>
        <dbReference type="ARBA" id="ARBA00022884"/>
    </source>
</evidence>
<gene>
    <name evidence="4" type="primary">rpl37ae</name>
    <name evidence="5" type="ORF">AKJ42_01230</name>
</gene>
<keyword evidence="4" id="KW-0862">Zinc</keyword>
<dbReference type="PANTHER" id="PTHR48129:SF1">
    <property type="entry name" value="LARGE RIBOSOMAL SUBUNIT PROTEIN EL43"/>
    <property type="match status" value="1"/>
</dbReference>
<protein>
    <recommendedName>
        <fullName evidence="4">Large ribosomal subunit protein eL43</fullName>
    </recommendedName>
</protein>
<feature type="binding site" evidence="4">
    <location>
        <position position="41"/>
    </location>
    <ligand>
        <name>Zn(2+)</name>
        <dbReference type="ChEBI" id="CHEBI:29105"/>
    </ligand>
</feature>
<dbReference type="GO" id="GO:0005840">
    <property type="term" value="C:ribosome"/>
    <property type="evidence" value="ECO:0007669"/>
    <property type="project" value="UniProtKB-KW"/>
</dbReference>
<keyword evidence="2 4" id="KW-0689">Ribosomal protein</keyword>
<dbReference type="Pfam" id="PF01780">
    <property type="entry name" value="Ribosomal_L37ae"/>
    <property type="match status" value="1"/>
</dbReference>
<dbReference type="GO" id="GO:0008270">
    <property type="term" value="F:zinc ion binding"/>
    <property type="evidence" value="ECO:0007669"/>
    <property type="project" value="UniProtKB-UniRule"/>
</dbReference>
<keyword evidence="3 4" id="KW-0687">Ribonucleoprotein</keyword>
<reference evidence="5 6" key="1">
    <citation type="journal article" date="2016" name="Sci. Rep.">
        <title>Metabolic traits of an uncultured archaeal lineage -MSBL1- from brine pools of the Red Sea.</title>
        <authorList>
            <person name="Mwirichia R."/>
            <person name="Alam I."/>
            <person name="Rashid M."/>
            <person name="Vinu M."/>
            <person name="Ba-Alawi W."/>
            <person name="Anthony Kamau A."/>
            <person name="Kamanda Ngugi D."/>
            <person name="Goker M."/>
            <person name="Klenk H.P."/>
            <person name="Bajic V."/>
            <person name="Stingl U."/>
        </authorList>
    </citation>
    <scope>NUCLEOTIDE SEQUENCE [LARGE SCALE GENOMIC DNA]</scope>
    <source>
        <strain evidence="5">SCGC-AAA261C02</strain>
    </source>
</reference>
<dbReference type="NCBIfam" id="TIGR00280">
    <property type="entry name" value="eL43_euk_arch"/>
    <property type="match status" value="1"/>
</dbReference>
<accession>A0A133V1I2</accession>
<dbReference type="InterPro" id="IPR011331">
    <property type="entry name" value="Ribosomal_eL37/eL43"/>
</dbReference>
<evidence type="ECO:0000256" key="2">
    <source>
        <dbReference type="ARBA" id="ARBA00022980"/>
    </source>
</evidence>
<dbReference type="PANTHER" id="PTHR48129">
    <property type="entry name" value="60S RIBOSOMAL PROTEIN L37A"/>
    <property type="match status" value="1"/>
</dbReference>
<evidence type="ECO:0000256" key="3">
    <source>
        <dbReference type="ARBA" id="ARBA00023274"/>
    </source>
</evidence>
<dbReference type="Proteomes" id="UP000070520">
    <property type="component" value="Unassembled WGS sequence"/>
</dbReference>
<dbReference type="InterPro" id="IPR050522">
    <property type="entry name" value="Ribosomal_protein_eL43"/>
</dbReference>